<keyword evidence="3" id="KW-1185">Reference proteome</keyword>
<dbReference type="EMBL" id="AP018365">
    <property type="protein sequence ID" value="BBA97094.1"/>
    <property type="molecule type" value="Genomic_DNA"/>
</dbReference>
<feature type="compositionally biased region" description="Pro residues" evidence="1">
    <location>
        <begin position="10"/>
        <end position="23"/>
    </location>
</feature>
<evidence type="ECO:0000313" key="3">
    <source>
        <dbReference type="Proteomes" id="UP000595703"/>
    </source>
</evidence>
<feature type="region of interest" description="Disordered" evidence="1">
    <location>
        <begin position="1"/>
        <end position="37"/>
    </location>
</feature>
<gene>
    <name evidence="2" type="ORF">RVR_2675</name>
</gene>
<accession>A0A7U3UQW9</accession>
<dbReference type="RefSeq" id="WP_202233425.1">
    <property type="nucleotide sequence ID" value="NZ_AP018365.1"/>
</dbReference>
<evidence type="ECO:0000313" key="2">
    <source>
        <dbReference type="EMBL" id="BBA97094.1"/>
    </source>
</evidence>
<reference evidence="2 3" key="3">
    <citation type="journal article" date="2011" name="Nat. Chem. Biol.">
        <title>Reveromycin A biosynthesis uses RevG and RevJ for stereospecific spiroacetal formation.</title>
        <authorList>
            <person name="Takahashi S."/>
            <person name="Toyoda A."/>
            <person name="Sekiyama Y."/>
            <person name="Takagi H."/>
            <person name="Nogawa T."/>
            <person name="Uramoto M."/>
            <person name="Suzuki R."/>
            <person name="Koshino H."/>
            <person name="Kumano T."/>
            <person name="Panthee S."/>
            <person name="Dairi T."/>
            <person name="Ishikawa J."/>
            <person name="Ikeda H."/>
            <person name="Sakaki Y."/>
            <person name="Osada H."/>
        </authorList>
    </citation>
    <scope>NUCLEOTIDE SEQUENCE [LARGE SCALE GENOMIC DNA]</scope>
    <source>
        <strain evidence="2 3">SN-593</strain>
    </source>
</reference>
<reference evidence="2 3" key="1">
    <citation type="journal article" date="2010" name="J. Bacteriol.">
        <title>Biochemical characterization of a novel indole prenyltransferase from Streptomyces sp. SN-593.</title>
        <authorList>
            <person name="Takahashi S."/>
            <person name="Takagi H."/>
            <person name="Toyoda A."/>
            <person name="Uramoto M."/>
            <person name="Nogawa T."/>
            <person name="Ueki M."/>
            <person name="Sakaki Y."/>
            <person name="Osada H."/>
        </authorList>
    </citation>
    <scope>NUCLEOTIDE SEQUENCE [LARGE SCALE GENOMIC DNA]</scope>
    <source>
        <strain evidence="2 3">SN-593</strain>
    </source>
</reference>
<protein>
    <submittedName>
        <fullName evidence="2">Uncharacterized protein</fullName>
    </submittedName>
</protein>
<dbReference type="AlphaFoldDB" id="A0A7U3UQW9"/>
<dbReference type="Proteomes" id="UP000595703">
    <property type="component" value="Chromosome"/>
</dbReference>
<reference evidence="2 3" key="2">
    <citation type="journal article" date="2011" name="J. Antibiot.">
        <title>Furaquinocins I and J: novel polyketide isoprenoid hybrid compounds from Streptomyces reveromyceticus SN-593.</title>
        <authorList>
            <person name="Panthee S."/>
            <person name="Takahashi S."/>
            <person name="Takagi H."/>
            <person name="Nogawa T."/>
            <person name="Oowada E."/>
            <person name="Uramoto M."/>
            <person name="Osada H."/>
        </authorList>
    </citation>
    <scope>NUCLEOTIDE SEQUENCE [LARGE SCALE GENOMIC DNA]</scope>
    <source>
        <strain evidence="2 3">SN-593</strain>
    </source>
</reference>
<name>A0A7U3UQW9_9ACTN</name>
<reference evidence="2 3" key="4">
    <citation type="journal article" date="2020" name="Sci. Rep.">
        <title>beta-carboline chemical signals induce reveromycin production through a LuxR family regulator in Streptomyces sp. SN-593.</title>
        <authorList>
            <person name="Panthee S."/>
            <person name="Kito N."/>
            <person name="Hayashi T."/>
            <person name="Shimizu T."/>
            <person name="Ishikawa J."/>
            <person name="Hamamoto H."/>
            <person name="Osada H."/>
            <person name="Takahashi S."/>
        </authorList>
    </citation>
    <scope>NUCLEOTIDE SEQUENCE [LARGE SCALE GENOMIC DNA]</scope>
    <source>
        <strain evidence="2 3">SN-593</strain>
    </source>
</reference>
<sequence>MSEQHRDTPPAGPPDPPDTPGPPGGSDGPGPGEASVPSGLVSAVVNLVHTGPVLLGAYTIAELTAVDAIVDFLEARPSDDELAEAVRSLAARELLLAGDGEQVQVRGDLGIAVAFQQRARRVLDARTTGTAAGEPWRVLLLPQPERICLMVRIDALGVHQIGLYELGEAVRVLVDWLPRGESAAPDPGLTADTLLAGAERAALLTLTEYTAQGSAEIAGASTDLVLARKGGRLHLLTREAGDGALEPASEPVSGKDEIGDRLVHLLTGAAA</sequence>
<organism evidence="2 3">
    <name type="scientific">Actinacidiphila reveromycinica</name>
    <dbReference type="NCBI Taxonomy" id="659352"/>
    <lineage>
        <taxon>Bacteria</taxon>
        <taxon>Bacillati</taxon>
        <taxon>Actinomycetota</taxon>
        <taxon>Actinomycetes</taxon>
        <taxon>Kitasatosporales</taxon>
        <taxon>Streptomycetaceae</taxon>
        <taxon>Actinacidiphila</taxon>
    </lineage>
</organism>
<dbReference type="KEGG" id="arev:RVR_2675"/>
<evidence type="ECO:0000256" key="1">
    <source>
        <dbReference type="SAM" id="MobiDB-lite"/>
    </source>
</evidence>
<proteinExistence type="predicted"/>